<keyword evidence="3" id="KW-0808">Transferase</keyword>
<dbReference type="Proteomes" id="UP000275180">
    <property type="component" value="Unassembled WGS sequence"/>
</dbReference>
<evidence type="ECO:0000313" key="3">
    <source>
        <dbReference type="EMBL" id="RMX15173.1"/>
    </source>
</evidence>
<gene>
    <name evidence="3" type="ORF">EBQ34_07210</name>
</gene>
<dbReference type="Pfam" id="PF13679">
    <property type="entry name" value="Methyltransf_32"/>
    <property type="match status" value="1"/>
</dbReference>
<sequence length="340" mass="37524">MTRTPAPSPAPRQPGARRRPAQPAQQERRARQDAAAQGQAALAELGLPAGASIELLQALHILTREGRLNQDSRRKLKQVLHLVQFIEPLIHDIDRQRSAQSAESADGTVDAGPVLIDHGAGKSYLGFILYDLVLRPLGRGRVIGVEWRPALVAQSQALAQRQGFARMDFLPMAVADAQQHPSLPARVDIVTALHACDTATDDAIAFGLAKQAQAMALVPCCQAEVAAHLRRNKALQLARTPLAELWRHPLHTRELGSHVTNVMRCLYLQACGYQVTVTELTGWEHSMKNELIIARWSGQRQRSARERLQAMAEQLGLQQWLQQRFALPAPARKNPEHAAK</sequence>
<reference evidence="3 4" key="1">
    <citation type="submission" date="2018-10" db="EMBL/GenBank/DDBJ databases">
        <title>Comamonadaceae CDC group NO-1 genome sequencing and assembly.</title>
        <authorList>
            <person name="Bernier A.-M."/>
            <person name="Bernard K."/>
        </authorList>
    </citation>
    <scope>NUCLEOTIDE SEQUENCE [LARGE SCALE GENOMIC DNA]</scope>
    <source>
        <strain evidence="3 4">NML180582</strain>
    </source>
</reference>
<evidence type="ECO:0000259" key="2">
    <source>
        <dbReference type="Pfam" id="PF13679"/>
    </source>
</evidence>
<feature type="compositionally biased region" description="Pro residues" evidence="1">
    <location>
        <begin position="1"/>
        <end position="12"/>
    </location>
</feature>
<name>A0A3M6RJ39_9BURK</name>
<comment type="caution">
    <text evidence="3">The sequence shown here is derived from an EMBL/GenBank/DDBJ whole genome shotgun (WGS) entry which is preliminary data.</text>
</comment>
<feature type="region of interest" description="Disordered" evidence="1">
    <location>
        <begin position="1"/>
        <end position="37"/>
    </location>
</feature>
<dbReference type="PANTHER" id="PTHR13369:SF3">
    <property type="entry name" value="METHYLTRANSFERASE DOMAIN-CONTAINING PROTEIN"/>
    <property type="match status" value="1"/>
</dbReference>
<dbReference type="AlphaFoldDB" id="A0A3M6RJ39"/>
<protein>
    <submittedName>
        <fullName evidence="3">SAM-dependent methyltransferase</fullName>
    </submittedName>
</protein>
<dbReference type="EMBL" id="RDQJ01000008">
    <property type="protein sequence ID" value="RMX15173.1"/>
    <property type="molecule type" value="Genomic_DNA"/>
</dbReference>
<evidence type="ECO:0000313" key="4">
    <source>
        <dbReference type="Proteomes" id="UP000275180"/>
    </source>
</evidence>
<dbReference type="SUPFAM" id="SSF53335">
    <property type="entry name" value="S-adenosyl-L-methionine-dependent methyltransferases"/>
    <property type="match status" value="1"/>
</dbReference>
<dbReference type="GO" id="GO:0008168">
    <property type="term" value="F:methyltransferase activity"/>
    <property type="evidence" value="ECO:0007669"/>
    <property type="project" value="UniProtKB-KW"/>
</dbReference>
<dbReference type="PANTHER" id="PTHR13369">
    <property type="match status" value="1"/>
</dbReference>
<organism evidence="3 4">
    <name type="scientific">Vandammella animalimorsus</name>
    <dbReference type="NCBI Taxonomy" id="2029117"/>
    <lineage>
        <taxon>Bacteria</taxon>
        <taxon>Pseudomonadati</taxon>
        <taxon>Pseudomonadota</taxon>
        <taxon>Betaproteobacteria</taxon>
        <taxon>Burkholderiales</taxon>
        <taxon>Comamonadaceae</taxon>
        <taxon>Vandammella</taxon>
    </lineage>
</organism>
<accession>A0A3M6RJ39</accession>
<dbReference type="GO" id="GO:0005737">
    <property type="term" value="C:cytoplasm"/>
    <property type="evidence" value="ECO:0007669"/>
    <property type="project" value="TreeGrafter"/>
</dbReference>
<evidence type="ECO:0000256" key="1">
    <source>
        <dbReference type="SAM" id="MobiDB-lite"/>
    </source>
</evidence>
<feature type="domain" description="Methyltransferase" evidence="2">
    <location>
        <begin position="74"/>
        <end position="227"/>
    </location>
</feature>
<proteinExistence type="predicted"/>
<keyword evidence="3" id="KW-0489">Methyltransferase</keyword>
<dbReference type="RefSeq" id="WP_122244839.1">
    <property type="nucleotide sequence ID" value="NZ_RDQJ01000008.1"/>
</dbReference>
<dbReference type="GO" id="GO:0032259">
    <property type="term" value="P:methylation"/>
    <property type="evidence" value="ECO:0007669"/>
    <property type="project" value="UniProtKB-KW"/>
</dbReference>
<dbReference type="Gene3D" id="3.40.50.150">
    <property type="entry name" value="Vaccinia Virus protein VP39"/>
    <property type="match status" value="1"/>
</dbReference>
<dbReference type="InterPro" id="IPR025714">
    <property type="entry name" value="Methyltranfer_dom"/>
</dbReference>
<dbReference type="InterPro" id="IPR029063">
    <property type="entry name" value="SAM-dependent_MTases_sf"/>
</dbReference>
<dbReference type="OrthoDB" id="5502211at2"/>